<feature type="compositionally biased region" description="Basic residues" evidence="1">
    <location>
        <begin position="699"/>
        <end position="708"/>
    </location>
</feature>
<dbReference type="Proteomes" id="UP000176998">
    <property type="component" value="Unassembled WGS sequence"/>
</dbReference>
<evidence type="ECO:0000313" key="3">
    <source>
        <dbReference type="Proteomes" id="UP000176998"/>
    </source>
</evidence>
<accession>A0A1G4AUI3</accession>
<feature type="compositionally biased region" description="Polar residues" evidence="1">
    <location>
        <begin position="674"/>
        <end position="683"/>
    </location>
</feature>
<feature type="region of interest" description="Disordered" evidence="1">
    <location>
        <begin position="113"/>
        <end position="138"/>
    </location>
</feature>
<feature type="compositionally biased region" description="Basic and acidic residues" evidence="1">
    <location>
        <begin position="236"/>
        <end position="261"/>
    </location>
</feature>
<feature type="region of interest" description="Disordered" evidence="1">
    <location>
        <begin position="234"/>
        <end position="286"/>
    </location>
</feature>
<evidence type="ECO:0000256" key="1">
    <source>
        <dbReference type="SAM" id="MobiDB-lite"/>
    </source>
</evidence>
<feature type="compositionally biased region" description="Basic and acidic residues" evidence="1">
    <location>
        <begin position="33"/>
        <end position="48"/>
    </location>
</feature>
<feature type="region of interest" description="Disordered" evidence="1">
    <location>
        <begin position="488"/>
        <end position="510"/>
    </location>
</feature>
<proteinExistence type="predicted"/>
<dbReference type="STRING" id="1209926.A0A1G4AUI3"/>
<name>A0A1G4AUI3_9PEZI</name>
<feature type="compositionally biased region" description="Low complexity" evidence="1">
    <location>
        <begin position="20"/>
        <end position="31"/>
    </location>
</feature>
<dbReference type="RefSeq" id="XP_022469972.1">
    <property type="nucleotide sequence ID" value="XM_022623504.1"/>
</dbReference>
<dbReference type="GeneID" id="34565014"/>
<dbReference type="EMBL" id="MJBS01000136">
    <property type="protein sequence ID" value="OHE92804.1"/>
    <property type="molecule type" value="Genomic_DNA"/>
</dbReference>
<feature type="region of interest" description="Disordered" evidence="1">
    <location>
        <begin position="627"/>
        <end position="708"/>
    </location>
</feature>
<gene>
    <name evidence="2" type="ORF">CORC01_11882</name>
</gene>
<sequence>MKKFTGVQKVVSIAHRHRVPAAPVRAVLRPPTKSKEAERGEAQEREAQEVGVPRGKAERKRPRFKDRIEEGLGRDAVGRDVKVYKKKKTVRTSAGELPISPIMDPEWMRARTKYRIPKPKPKSNTKPNPRGTNNYTEARPVKKYSTTLYWDPKARKTKIRVHKSQPNGGRFRVKLEQNPYAHALASPVRFCPVTAAVLPKYFLQNFKAVTNPETKDHWWMPGDVEVLWTQKQAMEASKKPGNVEDGSRKHHEEENGSKKHDEEEEGSVTASETTRPENPLVDPLSAQRETERLFQKAPSGYVVSRKPIIDSMSGKRGKTPFGDQWRTLLGRNQNVMNSDVPRRLVWREDMGDFVLENMRKNIMKYITYYVEMDEQKRSYIEPLKTWQDVHESEKRSCLLWHQGTDSSAWEERVKPFATYDVPDAKYEKSLPIYDLRRLLGVDYFAKLMEIPMFRDGSLFVVKKKRSIPLQLYLWKLEAYIAEHPSAKELAEKAESKQKADRERVEAERREKLEQEQIKLEDETREDYLRAKAEREQIIKQRIEQEMRDFDKPKGKTPKAKRKVKSATRSIIMPTATATPMTKADFTVQLMAKPQAESTPKSWCNSVIKSIAPRKLSKKANVDSQTTAITKAGSPPQPWGSSAIKPKATAKAINQAGSTTQFSAKSKLESIPKPASNTASTITNADAKIAAQPVAEAPKSKVKLMKPLW</sequence>
<dbReference type="AlphaFoldDB" id="A0A1G4AUI3"/>
<comment type="caution">
    <text evidence="2">The sequence shown here is derived from an EMBL/GenBank/DDBJ whole genome shotgun (WGS) entry which is preliminary data.</text>
</comment>
<feature type="compositionally biased region" description="Basic residues" evidence="1">
    <location>
        <begin position="113"/>
        <end position="123"/>
    </location>
</feature>
<feature type="region of interest" description="Disordered" evidence="1">
    <location>
        <begin position="14"/>
        <end position="66"/>
    </location>
</feature>
<reference evidence="2 3" key="1">
    <citation type="submission" date="2016-09" db="EMBL/GenBank/DDBJ databases">
        <authorList>
            <person name="Capua I."/>
            <person name="De Benedictis P."/>
            <person name="Joannis T."/>
            <person name="Lombin L.H."/>
            <person name="Cattoli G."/>
        </authorList>
    </citation>
    <scope>NUCLEOTIDE SEQUENCE [LARGE SCALE GENOMIC DNA]</scope>
    <source>
        <strain evidence="2 3">IMI 309357</strain>
    </source>
</reference>
<organism evidence="2 3">
    <name type="scientific">Colletotrichum orchidophilum</name>
    <dbReference type="NCBI Taxonomy" id="1209926"/>
    <lineage>
        <taxon>Eukaryota</taxon>
        <taxon>Fungi</taxon>
        <taxon>Dikarya</taxon>
        <taxon>Ascomycota</taxon>
        <taxon>Pezizomycotina</taxon>
        <taxon>Sordariomycetes</taxon>
        <taxon>Hypocreomycetidae</taxon>
        <taxon>Glomerellales</taxon>
        <taxon>Glomerellaceae</taxon>
        <taxon>Colletotrichum</taxon>
    </lineage>
</organism>
<keyword evidence="3" id="KW-1185">Reference proteome</keyword>
<evidence type="ECO:0000313" key="2">
    <source>
        <dbReference type="EMBL" id="OHE92804.1"/>
    </source>
</evidence>
<protein>
    <submittedName>
        <fullName evidence="2">Uncharacterized protein</fullName>
    </submittedName>
</protein>
<feature type="compositionally biased region" description="Polar residues" evidence="1">
    <location>
        <begin position="654"/>
        <end position="663"/>
    </location>
</feature>
<dbReference type="OrthoDB" id="3363286at2759"/>